<feature type="transmembrane region" description="Helical" evidence="1">
    <location>
        <begin position="149"/>
        <end position="170"/>
    </location>
</feature>
<feature type="transmembrane region" description="Helical" evidence="1">
    <location>
        <begin position="230"/>
        <end position="248"/>
    </location>
</feature>
<proteinExistence type="predicted"/>
<feature type="transmembrane region" description="Helical" evidence="1">
    <location>
        <begin position="12"/>
        <end position="31"/>
    </location>
</feature>
<feature type="transmembrane region" description="Helical" evidence="1">
    <location>
        <begin position="176"/>
        <end position="195"/>
    </location>
</feature>
<keyword evidence="1" id="KW-0812">Transmembrane</keyword>
<keyword evidence="2" id="KW-0808">Transferase</keyword>
<feature type="transmembrane region" description="Helical" evidence="1">
    <location>
        <begin position="43"/>
        <end position="64"/>
    </location>
</feature>
<feature type="transmembrane region" description="Helical" evidence="1">
    <location>
        <begin position="306"/>
        <end position="328"/>
    </location>
</feature>
<evidence type="ECO:0000256" key="1">
    <source>
        <dbReference type="SAM" id="Phobius"/>
    </source>
</evidence>
<feature type="transmembrane region" description="Helical" evidence="1">
    <location>
        <begin position="84"/>
        <end position="106"/>
    </location>
</feature>
<keyword evidence="2" id="KW-0012">Acyltransferase</keyword>
<comment type="caution">
    <text evidence="2">The sequence shown here is derived from an EMBL/GenBank/DDBJ whole genome shotgun (WGS) entry which is preliminary data.</text>
</comment>
<feature type="transmembrane region" description="Helical" evidence="1">
    <location>
        <begin position="207"/>
        <end position="224"/>
    </location>
</feature>
<dbReference type="EMBL" id="JANLCM010000001">
    <property type="protein sequence ID" value="MCS5716630.1"/>
    <property type="molecule type" value="Genomic_DNA"/>
</dbReference>
<dbReference type="RefSeq" id="WP_259503899.1">
    <property type="nucleotide sequence ID" value="NZ_JANLCM010000001.1"/>
</dbReference>
<keyword evidence="1" id="KW-1133">Transmembrane helix</keyword>
<evidence type="ECO:0000313" key="2">
    <source>
        <dbReference type="EMBL" id="MCS5716630.1"/>
    </source>
</evidence>
<organism evidence="2 3">
    <name type="scientific">Herbiconiux aconitum</name>
    <dbReference type="NCBI Taxonomy" id="2970913"/>
    <lineage>
        <taxon>Bacteria</taxon>
        <taxon>Bacillati</taxon>
        <taxon>Actinomycetota</taxon>
        <taxon>Actinomycetes</taxon>
        <taxon>Micrococcales</taxon>
        <taxon>Microbacteriaceae</taxon>
        <taxon>Herbiconiux</taxon>
    </lineage>
</organism>
<dbReference type="Proteomes" id="UP001165584">
    <property type="component" value="Unassembled WGS sequence"/>
</dbReference>
<gene>
    <name evidence="2" type="ORF">N1027_00595</name>
</gene>
<reference evidence="2" key="1">
    <citation type="submission" date="2022-08" db="EMBL/GenBank/DDBJ databases">
        <authorList>
            <person name="Deng Y."/>
            <person name="Han X.-F."/>
            <person name="Zhang Y.-Q."/>
        </authorList>
    </citation>
    <scope>NUCLEOTIDE SEQUENCE</scope>
    <source>
        <strain evidence="2">CPCC 205763</strain>
    </source>
</reference>
<keyword evidence="1" id="KW-0472">Membrane</keyword>
<keyword evidence="3" id="KW-1185">Reference proteome</keyword>
<accession>A0ABT2GK86</accession>
<dbReference type="GO" id="GO:0016746">
    <property type="term" value="F:acyltransferase activity"/>
    <property type="evidence" value="ECO:0007669"/>
    <property type="project" value="UniProtKB-KW"/>
</dbReference>
<name>A0ABT2GK86_9MICO</name>
<sequence>MTANPQLGRRPVNAFTAISIIGALLVVMRHSGPIFGADAETSWFLTLPPLGIYLLLAVSGFLLVPSWERRPNLGVYAGARVVRIVPSLAIVVLATTFVLGPLVTTVSGEEYFASPETFAYLGNIVLNPHYFLPGVFVDNPYPLAVNGSLWSLPAQFAAYLFVPVVGTIPFRRLRGATWIVLGVCAAAACQIPELSSVSVWGSSPPDVLRVWPAFFFAAAIRVLIGSPRPVWGIAAVCAFIVVQLWFPAQLLLADWALIPVAVASIGSVAIPVLSAAGRWGNPSYGTFLTGFPIQQTLVSTVGTDHAGVLLVGSMVLALGFGLLLARTVERPLSDAFRRWTAVRPDPGRGRLEPVAA</sequence>
<protein>
    <submittedName>
        <fullName evidence="2">Acyltransferase</fullName>
    </submittedName>
</protein>
<evidence type="ECO:0000313" key="3">
    <source>
        <dbReference type="Proteomes" id="UP001165584"/>
    </source>
</evidence>
<feature type="transmembrane region" description="Helical" evidence="1">
    <location>
        <begin position="255"/>
        <end position="276"/>
    </location>
</feature>